<evidence type="ECO:0000313" key="2">
    <source>
        <dbReference type="EMBL" id="OGI79367.1"/>
    </source>
</evidence>
<dbReference type="EMBL" id="MFUJ01000013">
    <property type="protein sequence ID" value="OGI79367.1"/>
    <property type="molecule type" value="Genomic_DNA"/>
</dbReference>
<sequence>MKEKEPEVGKKPKQNEEIRFCTICKRKLSMYNKTEECRFHTANPDFKPEPTYPPRKSHKLRGDE</sequence>
<evidence type="ECO:0000256" key="1">
    <source>
        <dbReference type="SAM" id="MobiDB-lite"/>
    </source>
</evidence>
<gene>
    <name evidence="2" type="ORF">A3F19_01455</name>
</gene>
<feature type="region of interest" description="Disordered" evidence="1">
    <location>
        <begin position="40"/>
        <end position="64"/>
    </location>
</feature>
<organism evidence="2 3">
    <name type="scientific">Candidatus Nomurabacteria bacterium RIFCSPHIGHO2_12_FULL_37_29</name>
    <dbReference type="NCBI Taxonomy" id="1801759"/>
    <lineage>
        <taxon>Bacteria</taxon>
        <taxon>Candidatus Nomuraibacteriota</taxon>
    </lineage>
</organism>
<name>A0A1F6WBS7_9BACT</name>
<feature type="compositionally biased region" description="Basic residues" evidence="1">
    <location>
        <begin position="55"/>
        <end position="64"/>
    </location>
</feature>
<dbReference type="Proteomes" id="UP000177052">
    <property type="component" value="Unassembled WGS sequence"/>
</dbReference>
<proteinExistence type="predicted"/>
<dbReference type="AlphaFoldDB" id="A0A1F6WBS7"/>
<evidence type="ECO:0000313" key="3">
    <source>
        <dbReference type="Proteomes" id="UP000177052"/>
    </source>
</evidence>
<accession>A0A1F6WBS7</accession>
<reference evidence="2 3" key="1">
    <citation type="journal article" date="2016" name="Nat. Commun.">
        <title>Thousands of microbial genomes shed light on interconnected biogeochemical processes in an aquifer system.</title>
        <authorList>
            <person name="Anantharaman K."/>
            <person name="Brown C.T."/>
            <person name="Hug L.A."/>
            <person name="Sharon I."/>
            <person name="Castelle C.J."/>
            <person name="Probst A.J."/>
            <person name="Thomas B.C."/>
            <person name="Singh A."/>
            <person name="Wilkins M.J."/>
            <person name="Karaoz U."/>
            <person name="Brodie E.L."/>
            <person name="Williams K.H."/>
            <person name="Hubbard S.S."/>
            <person name="Banfield J.F."/>
        </authorList>
    </citation>
    <scope>NUCLEOTIDE SEQUENCE [LARGE SCALE GENOMIC DNA]</scope>
</reference>
<comment type="caution">
    <text evidence="2">The sequence shown here is derived from an EMBL/GenBank/DDBJ whole genome shotgun (WGS) entry which is preliminary data.</text>
</comment>
<protein>
    <submittedName>
        <fullName evidence="2">Uncharacterized protein</fullName>
    </submittedName>
</protein>